<keyword evidence="2" id="KW-1185">Reference proteome</keyword>
<gene>
    <name evidence="1" type="ORF">CSSPJE1EN2_LOCUS299</name>
</gene>
<dbReference type="EMBL" id="OZ023702">
    <property type="protein sequence ID" value="CAK9857304.1"/>
    <property type="molecule type" value="Genomic_DNA"/>
</dbReference>
<protein>
    <submittedName>
        <fullName evidence="1">Uncharacterized protein</fullName>
    </submittedName>
</protein>
<dbReference type="Proteomes" id="UP001497522">
    <property type="component" value="Chromosome 1"/>
</dbReference>
<organism evidence="1 2">
    <name type="scientific">Sphagnum jensenii</name>
    <dbReference type="NCBI Taxonomy" id="128206"/>
    <lineage>
        <taxon>Eukaryota</taxon>
        <taxon>Viridiplantae</taxon>
        <taxon>Streptophyta</taxon>
        <taxon>Embryophyta</taxon>
        <taxon>Bryophyta</taxon>
        <taxon>Sphagnophytina</taxon>
        <taxon>Sphagnopsida</taxon>
        <taxon>Sphagnales</taxon>
        <taxon>Sphagnaceae</taxon>
        <taxon>Sphagnum</taxon>
    </lineage>
</organism>
<sequence length="265" mass="29422">MPPSNVFDPPNPSLMIEDLEVFTESQDVQACDPTNNYLSSPSNQSLSIEDYEDWATMVDGTTSNRVLPEFDTGFESCAMGVGERTLCDHVEAQPNSIEDQSTDITERTFSENVGAQQNSIHNELDSAGLASAGPVLFSQHNAYPKSKDVNIQEPHAIDELSNLSTNPSPTPLFHIEIRSPLGVQDVSGEFSKLSIFVNDGWKLSIDPKCQAPTSLHESNLTVERQLETTHTFISLQKFGDLQLGDKWLVLQDFINRGWIFSVFKK</sequence>
<accession>A0ABP1A2V4</accession>
<reference evidence="1 2" key="1">
    <citation type="submission" date="2024-03" db="EMBL/GenBank/DDBJ databases">
        <authorList>
            <consortium name="ELIXIR-Norway"/>
            <consortium name="Elixir Norway"/>
        </authorList>
    </citation>
    <scope>NUCLEOTIDE SEQUENCE [LARGE SCALE GENOMIC DNA]</scope>
</reference>
<name>A0ABP1A2V4_9BRYO</name>
<proteinExistence type="predicted"/>
<evidence type="ECO:0000313" key="1">
    <source>
        <dbReference type="EMBL" id="CAK9857304.1"/>
    </source>
</evidence>
<evidence type="ECO:0000313" key="2">
    <source>
        <dbReference type="Proteomes" id="UP001497522"/>
    </source>
</evidence>